<dbReference type="EMBL" id="JAENHL010000008">
    <property type="protein sequence ID" value="MBK1869685.1"/>
    <property type="molecule type" value="Genomic_DNA"/>
</dbReference>
<comment type="caution">
    <text evidence="1">The sequence shown here is derived from an EMBL/GenBank/DDBJ whole genome shotgun (WGS) entry which is preliminary data.</text>
</comment>
<sequence length="751" mass="82684">MAFSNAERDRLYDLLPAFIRARDQESGEALRALLDIIDGQADVIEEDIRQLQENAFIETSEPWAVAYIGDLVGTTPLFDESRVKDGDTAVELFRDLEGAEDRRIKALNGRAERSLPGRGLRPFVALRSRADVAKTIYYRRRKGTLPMLEELARDVTGWPAHAVEYFELLGWTQCLRNHLRPHALRTPDMRSIDRLDRLGGAFDEISHTVDVRPVAQDEGWYNIRNIGFHLWRLQAYALERSEARRVGAIGDFRYFFSPLGQSAPLFSRARREGDEAGLATELHVPQPIRPARFYSGFADFYGPASDAPSLTVYVDGVEIPLWQVICRNLSIWSQPSTDRIAIDVARGRLALGPALLPASKVEVIYHYGFPADLGGGPYRRRSWLIRRNFAADVRVIAVGGPAGHPTLAAALLDWASDGRRNAIISIRDNRTYDEAIAVDVTSATGNTLAFESADGMRPHLRLRGPLTIAGNRPDFAVTLSGLLIEGRVAIEGSLHRLRILHSTVVPGGSIAETEPPPPVQTEPSLKAVATLASGGLANQELAVEIAFSIVGAIRLPAHAEGLILLDSIVDGAGQDAIAGVEAVNRPGPTLRCERVTIRGRCLLREIGLATETIFDGPVDTARVQKGCVRFSYAPPASRLPRRYRCQPDLATSKAIAEAEARQGPLTAAEKQALRDRVRLRVKPEYTAEVYGQPAYLQLSLKGPEEIAKGAADGSEMGAYCHLKQPQRAANLHLRLKEYLPFGLDYGLIYVT</sequence>
<gene>
    <name evidence="1" type="ORF">JHL16_25210</name>
</gene>
<proteinExistence type="predicted"/>
<keyword evidence="2" id="KW-1185">Reference proteome</keyword>
<name>A0ACC5RAQ0_9HYPH</name>
<reference evidence="1" key="1">
    <citation type="submission" date="2021-01" db="EMBL/GenBank/DDBJ databases">
        <authorList>
            <person name="Sun Q."/>
        </authorList>
    </citation>
    <scope>NUCLEOTIDE SEQUENCE</scope>
    <source>
        <strain evidence="1">YIM B02566</strain>
    </source>
</reference>
<protein>
    <submittedName>
        <fullName evidence="1">Uncharacterized protein</fullName>
    </submittedName>
</protein>
<organism evidence="1 2">
    <name type="scientific">Taklimakanibacter albus</name>
    <dbReference type="NCBI Taxonomy" id="2800327"/>
    <lineage>
        <taxon>Bacteria</taxon>
        <taxon>Pseudomonadati</taxon>
        <taxon>Pseudomonadota</taxon>
        <taxon>Alphaproteobacteria</taxon>
        <taxon>Hyphomicrobiales</taxon>
        <taxon>Aestuariivirgaceae</taxon>
        <taxon>Taklimakanibacter</taxon>
    </lineage>
</organism>
<evidence type="ECO:0000313" key="1">
    <source>
        <dbReference type="EMBL" id="MBK1869685.1"/>
    </source>
</evidence>
<dbReference type="Proteomes" id="UP000616151">
    <property type="component" value="Unassembled WGS sequence"/>
</dbReference>
<evidence type="ECO:0000313" key="2">
    <source>
        <dbReference type="Proteomes" id="UP000616151"/>
    </source>
</evidence>
<accession>A0ACC5RAQ0</accession>